<evidence type="ECO:0000313" key="2">
    <source>
        <dbReference type="EMBL" id="CAA9358525.1"/>
    </source>
</evidence>
<gene>
    <name evidence="2" type="ORF">AVDCRST_MAG46-3110</name>
</gene>
<protein>
    <submittedName>
        <fullName evidence="2">Uncharacterized protein</fullName>
    </submittedName>
</protein>
<organism evidence="2">
    <name type="scientific">uncultured Nocardioidaceae bacterium</name>
    <dbReference type="NCBI Taxonomy" id="253824"/>
    <lineage>
        <taxon>Bacteria</taxon>
        <taxon>Bacillati</taxon>
        <taxon>Actinomycetota</taxon>
        <taxon>Actinomycetes</taxon>
        <taxon>Propionibacteriales</taxon>
        <taxon>Nocardioidaceae</taxon>
        <taxon>environmental samples</taxon>
    </lineage>
</organism>
<feature type="compositionally biased region" description="Low complexity" evidence="1">
    <location>
        <begin position="239"/>
        <end position="254"/>
    </location>
</feature>
<sequence length="254" mass="26856">MALPIPVGGESGGPAGYTYSAALVRAGEPADVRDEVITALRRIRFSGCVAPPEGGWVVVVPVGAGSVAAGRRGVVGVGEALAQEVGTTTVAVRVLDDRQLVLVAWVTGREVARYVSDPSREPGAEEDVLPEPFGTDDADAVAAACGKPQAGEELREMLVEPLDPDEEIESERLGRVLRLLDLPTWLVAAWRLPRTLPRGPARRDLVRLGAGRTGLAGWVAGRAASLTRRWRTPPPVLVDPPRGGTGPDDPAMWF</sequence>
<reference evidence="2" key="1">
    <citation type="submission" date="2020-02" db="EMBL/GenBank/DDBJ databases">
        <authorList>
            <person name="Meier V. D."/>
        </authorList>
    </citation>
    <scope>NUCLEOTIDE SEQUENCE</scope>
    <source>
        <strain evidence="2">AVDCRST_MAG46</strain>
    </source>
</reference>
<dbReference type="EMBL" id="CADCUD010000215">
    <property type="protein sequence ID" value="CAA9358525.1"/>
    <property type="molecule type" value="Genomic_DNA"/>
</dbReference>
<name>A0A6J4MIG2_9ACTN</name>
<proteinExistence type="predicted"/>
<evidence type="ECO:0000256" key="1">
    <source>
        <dbReference type="SAM" id="MobiDB-lite"/>
    </source>
</evidence>
<dbReference type="AlphaFoldDB" id="A0A6J4MIG2"/>
<feature type="region of interest" description="Disordered" evidence="1">
    <location>
        <begin position="231"/>
        <end position="254"/>
    </location>
</feature>
<accession>A0A6J4MIG2</accession>